<evidence type="ECO:0000256" key="1">
    <source>
        <dbReference type="SAM" id="SignalP"/>
    </source>
</evidence>
<evidence type="ECO:0000313" key="2">
    <source>
        <dbReference type="EMBL" id="NIJ23179.1"/>
    </source>
</evidence>
<comment type="caution">
    <text evidence="2">The sequence shown here is derived from an EMBL/GenBank/DDBJ whole genome shotgun (WGS) entry which is preliminary data.</text>
</comment>
<dbReference type="Gene3D" id="2.40.160.10">
    <property type="entry name" value="Porin"/>
    <property type="match status" value="1"/>
</dbReference>
<dbReference type="EMBL" id="JAASQP010000001">
    <property type="protein sequence ID" value="NIJ23179.1"/>
    <property type="molecule type" value="Genomic_DNA"/>
</dbReference>
<keyword evidence="1" id="KW-0732">Signal</keyword>
<organism evidence="2 3">
    <name type="scientific">Sphingomonas japonica</name>
    <dbReference type="NCBI Taxonomy" id="511662"/>
    <lineage>
        <taxon>Bacteria</taxon>
        <taxon>Pseudomonadati</taxon>
        <taxon>Pseudomonadota</taxon>
        <taxon>Alphaproteobacteria</taxon>
        <taxon>Sphingomonadales</taxon>
        <taxon>Sphingomonadaceae</taxon>
        <taxon>Sphingomonas</taxon>
    </lineage>
</organism>
<dbReference type="InterPro" id="IPR023614">
    <property type="entry name" value="Porin_dom_sf"/>
</dbReference>
<evidence type="ECO:0008006" key="4">
    <source>
        <dbReference type="Google" id="ProtNLM"/>
    </source>
</evidence>
<reference evidence="2 3" key="1">
    <citation type="submission" date="2020-03" db="EMBL/GenBank/DDBJ databases">
        <title>Genomic Encyclopedia of Type Strains, Phase IV (KMG-IV): sequencing the most valuable type-strain genomes for metagenomic binning, comparative biology and taxonomic classification.</title>
        <authorList>
            <person name="Goeker M."/>
        </authorList>
    </citation>
    <scope>NUCLEOTIDE SEQUENCE [LARGE SCALE GENOMIC DNA]</scope>
    <source>
        <strain evidence="2 3">DSM 22753</strain>
    </source>
</reference>
<feature type="chain" id="PRO_5046403475" description="Outer membrane protein beta-barrel domain-containing protein" evidence="1">
    <location>
        <begin position="23"/>
        <end position="248"/>
    </location>
</feature>
<dbReference type="InterPro" id="IPR010239">
    <property type="entry name" value="CHP02001"/>
</dbReference>
<proteinExistence type="predicted"/>
<keyword evidence="3" id="KW-1185">Reference proteome</keyword>
<name>A0ABX0U0K3_9SPHN</name>
<sequence length="248" mass="25388">MKPTVLAAFVAGLTLVPDQAAAQSLPVISGSIEATTDHRRRGLSWSDGDPALDAYVEAPLIAGLEVNGRATTLRSSQRHDGADAVFDLGGKFSTGFGGITASAGATGHWFAGGASDLDYLELNAGVGALLGPAQLDVTADYAPDQDAIGGDNLYLRARGSVAVIGTPFTVAAHVGHSTGGSDDALRSARLRPTGDYTDWGAVVEYVVGPVIVGARYSGTSIDTDRPAPVLAEIDNSGDRLTAHVALVF</sequence>
<feature type="signal peptide" evidence="1">
    <location>
        <begin position="1"/>
        <end position="22"/>
    </location>
</feature>
<dbReference type="Proteomes" id="UP000788153">
    <property type="component" value="Unassembled WGS sequence"/>
</dbReference>
<accession>A0ABX0U0K3</accession>
<gene>
    <name evidence="2" type="ORF">FHT01_000721</name>
</gene>
<protein>
    <recommendedName>
        <fullName evidence="4">Outer membrane protein beta-barrel domain-containing protein</fullName>
    </recommendedName>
</protein>
<dbReference type="Pfam" id="PF09694">
    <property type="entry name" value="Gcw_chp"/>
    <property type="match status" value="1"/>
</dbReference>
<evidence type="ECO:0000313" key="3">
    <source>
        <dbReference type="Proteomes" id="UP000788153"/>
    </source>
</evidence>
<dbReference type="RefSeq" id="WP_166745425.1">
    <property type="nucleotide sequence ID" value="NZ_BAAAEV010000001.1"/>
</dbReference>